<dbReference type="EMBL" id="BJWL01000003">
    <property type="protein sequence ID" value="GFY84107.1"/>
    <property type="molecule type" value="Genomic_DNA"/>
</dbReference>
<organism evidence="2 3">
    <name type="scientific">Actinidia rufa</name>
    <dbReference type="NCBI Taxonomy" id="165716"/>
    <lineage>
        <taxon>Eukaryota</taxon>
        <taxon>Viridiplantae</taxon>
        <taxon>Streptophyta</taxon>
        <taxon>Embryophyta</taxon>
        <taxon>Tracheophyta</taxon>
        <taxon>Spermatophyta</taxon>
        <taxon>Magnoliopsida</taxon>
        <taxon>eudicotyledons</taxon>
        <taxon>Gunneridae</taxon>
        <taxon>Pentapetalae</taxon>
        <taxon>asterids</taxon>
        <taxon>Ericales</taxon>
        <taxon>Actinidiaceae</taxon>
        <taxon>Actinidia</taxon>
    </lineage>
</organism>
<proteinExistence type="predicted"/>
<comment type="caution">
    <text evidence="2">The sequence shown here is derived from an EMBL/GenBank/DDBJ whole genome shotgun (WGS) entry which is preliminary data.</text>
</comment>
<dbReference type="AlphaFoldDB" id="A0A7J0EEP4"/>
<reference evidence="2 3" key="1">
    <citation type="submission" date="2019-07" db="EMBL/GenBank/DDBJ databases">
        <title>De Novo Assembly of kiwifruit Actinidia rufa.</title>
        <authorList>
            <person name="Sugita-Konishi S."/>
            <person name="Sato K."/>
            <person name="Mori E."/>
            <person name="Abe Y."/>
            <person name="Kisaki G."/>
            <person name="Hamano K."/>
            <person name="Suezawa K."/>
            <person name="Otani M."/>
            <person name="Fukuda T."/>
            <person name="Manabe T."/>
            <person name="Gomi K."/>
            <person name="Tabuchi M."/>
            <person name="Akimitsu K."/>
            <person name="Kataoka I."/>
        </authorList>
    </citation>
    <scope>NUCLEOTIDE SEQUENCE [LARGE SCALE GENOMIC DNA]</scope>
    <source>
        <strain evidence="3">cv. Fuchu</strain>
    </source>
</reference>
<protein>
    <submittedName>
        <fullName evidence="2">Uncharacterized protein</fullName>
    </submittedName>
</protein>
<gene>
    <name evidence="2" type="ORF">Acr_03g0008810</name>
</gene>
<feature type="region of interest" description="Disordered" evidence="1">
    <location>
        <begin position="1"/>
        <end position="22"/>
    </location>
</feature>
<dbReference type="Proteomes" id="UP000585474">
    <property type="component" value="Unassembled WGS sequence"/>
</dbReference>
<evidence type="ECO:0000313" key="3">
    <source>
        <dbReference type="Proteomes" id="UP000585474"/>
    </source>
</evidence>
<evidence type="ECO:0000256" key="1">
    <source>
        <dbReference type="SAM" id="MobiDB-lite"/>
    </source>
</evidence>
<accession>A0A7J0EEP4</accession>
<evidence type="ECO:0000313" key="2">
    <source>
        <dbReference type="EMBL" id="GFY84107.1"/>
    </source>
</evidence>
<name>A0A7J0EEP4_9ERIC</name>
<sequence length="90" mass="10376">MTEAEETSRLHEKAAEGETTKYLKTMAAPPWPLVDDVRERLMELELELTTELETTSALSQVVVDWREAVVVIRASRERGRRVFRGEEVVF</sequence>
<keyword evidence="3" id="KW-1185">Reference proteome</keyword>
<feature type="compositionally biased region" description="Basic and acidic residues" evidence="1">
    <location>
        <begin position="1"/>
        <end position="21"/>
    </location>
</feature>